<feature type="compositionally biased region" description="Low complexity" evidence="9">
    <location>
        <begin position="950"/>
        <end position="962"/>
    </location>
</feature>
<keyword evidence="4" id="KW-0547">Nucleotide-binding</keyword>
<feature type="compositionally biased region" description="Pro residues" evidence="9">
    <location>
        <begin position="789"/>
        <end position="802"/>
    </location>
</feature>
<dbReference type="InterPro" id="IPR000719">
    <property type="entry name" value="Prot_kinase_dom"/>
</dbReference>
<evidence type="ECO:0000256" key="6">
    <source>
        <dbReference type="ARBA" id="ARBA00022840"/>
    </source>
</evidence>
<feature type="compositionally biased region" description="Low complexity" evidence="9">
    <location>
        <begin position="366"/>
        <end position="377"/>
    </location>
</feature>
<proteinExistence type="predicted"/>
<comment type="catalytic activity">
    <reaction evidence="8">
        <text>L-seryl-[protein] + ATP = O-phospho-L-seryl-[protein] + ADP + H(+)</text>
        <dbReference type="Rhea" id="RHEA:17989"/>
        <dbReference type="Rhea" id="RHEA-COMP:9863"/>
        <dbReference type="Rhea" id="RHEA-COMP:11604"/>
        <dbReference type="ChEBI" id="CHEBI:15378"/>
        <dbReference type="ChEBI" id="CHEBI:29999"/>
        <dbReference type="ChEBI" id="CHEBI:30616"/>
        <dbReference type="ChEBI" id="CHEBI:83421"/>
        <dbReference type="ChEBI" id="CHEBI:456216"/>
        <dbReference type="EC" id="2.7.11.1"/>
    </reaction>
</comment>
<evidence type="ECO:0000256" key="1">
    <source>
        <dbReference type="ARBA" id="ARBA00012513"/>
    </source>
</evidence>
<feature type="compositionally biased region" description="Low complexity" evidence="9">
    <location>
        <begin position="1028"/>
        <end position="1047"/>
    </location>
</feature>
<feature type="compositionally biased region" description="Low complexity" evidence="9">
    <location>
        <begin position="534"/>
        <end position="543"/>
    </location>
</feature>
<dbReference type="GO" id="GO:0004674">
    <property type="term" value="F:protein serine/threonine kinase activity"/>
    <property type="evidence" value="ECO:0007669"/>
    <property type="project" value="UniProtKB-KW"/>
</dbReference>
<evidence type="ECO:0000256" key="8">
    <source>
        <dbReference type="ARBA" id="ARBA00048679"/>
    </source>
</evidence>
<feature type="region of interest" description="Disordered" evidence="9">
    <location>
        <begin position="1"/>
        <end position="53"/>
    </location>
</feature>
<dbReference type="GO" id="GO:0005524">
    <property type="term" value="F:ATP binding"/>
    <property type="evidence" value="ECO:0007669"/>
    <property type="project" value="UniProtKB-KW"/>
</dbReference>
<dbReference type="Pfam" id="PF00069">
    <property type="entry name" value="Pkinase"/>
    <property type="match status" value="1"/>
</dbReference>
<dbReference type="PROSITE" id="PS50011">
    <property type="entry name" value="PROTEIN_KINASE_DOM"/>
    <property type="match status" value="1"/>
</dbReference>
<reference evidence="11" key="1">
    <citation type="submission" date="2014-08" db="EMBL/GenBank/DDBJ databases">
        <authorList>
            <person name="Sharma Rahul"/>
            <person name="Thines Marco"/>
        </authorList>
    </citation>
    <scope>NUCLEOTIDE SEQUENCE</scope>
</reference>
<feature type="compositionally biased region" description="Polar residues" evidence="9">
    <location>
        <begin position="1082"/>
        <end position="1096"/>
    </location>
</feature>
<feature type="compositionally biased region" description="Polar residues" evidence="9">
    <location>
        <begin position="31"/>
        <end position="53"/>
    </location>
</feature>
<feature type="compositionally biased region" description="Polar residues" evidence="9">
    <location>
        <begin position="501"/>
        <end position="533"/>
    </location>
</feature>
<feature type="compositionally biased region" description="Polar residues" evidence="9">
    <location>
        <begin position="1009"/>
        <end position="1021"/>
    </location>
</feature>
<dbReference type="InterPro" id="IPR011009">
    <property type="entry name" value="Kinase-like_dom_sf"/>
</dbReference>
<feature type="compositionally biased region" description="Low complexity" evidence="9">
    <location>
        <begin position="863"/>
        <end position="876"/>
    </location>
</feature>
<evidence type="ECO:0000313" key="11">
    <source>
        <dbReference type="EMBL" id="CDZ96252.1"/>
    </source>
</evidence>
<evidence type="ECO:0000256" key="9">
    <source>
        <dbReference type="SAM" id="MobiDB-lite"/>
    </source>
</evidence>
<feature type="compositionally biased region" description="Low complexity" evidence="9">
    <location>
        <begin position="7"/>
        <end position="20"/>
    </location>
</feature>
<keyword evidence="6" id="KW-0067">ATP-binding</keyword>
<feature type="region of interest" description="Disordered" evidence="9">
    <location>
        <begin position="499"/>
        <end position="561"/>
    </location>
</feature>
<feature type="compositionally biased region" description="Basic and acidic residues" evidence="9">
    <location>
        <begin position="723"/>
        <end position="746"/>
    </location>
</feature>
<dbReference type="EC" id="2.7.11.1" evidence="1"/>
<feature type="compositionally biased region" description="Basic and acidic residues" evidence="9">
    <location>
        <begin position="348"/>
        <end position="358"/>
    </location>
</feature>
<feature type="region of interest" description="Disordered" evidence="9">
    <location>
        <begin position="670"/>
        <end position="1106"/>
    </location>
</feature>
<keyword evidence="3" id="KW-0808">Transferase</keyword>
<dbReference type="SUPFAM" id="SSF56112">
    <property type="entry name" value="Protein kinase-like (PK-like)"/>
    <property type="match status" value="1"/>
</dbReference>
<feature type="compositionally biased region" description="Polar residues" evidence="9">
    <location>
        <begin position="830"/>
        <end position="844"/>
    </location>
</feature>
<dbReference type="EMBL" id="LN483116">
    <property type="protein sequence ID" value="CDZ96252.1"/>
    <property type="molecule type" value="Genomic_DNA"/>
</dbReference>
<evidence type="ECO:0000259" key="10">
    <source>
        <dbReference type="PROSITE" id="PS50011"/>
    </source>
</evidence>
<dbReference type="Gene3D" id="1.10.510.10">
    <property type="entry name" value="Transferase(Phosphotransferase) domain 1"/>
    <property type="match status" value="1"/>
</dbReference>
<dbReference type="GO" id="GO:0005737">
    <property type="term" value="C:cytoplasm"/>
    <property type="evidence" value="ECO:0007669"/>
    <property type="project" value="TreeGrafter"/>
</dbReference>
<evidence type="ECO:0000256" key="4">
    <source>
        <dbReference type="ARBA" id="ARBA00022741"/>
    </source>
</evidence>
<evidence type="ECO:0000256" key="2">
    <source>
        <dbReference type="ARBA" id="ARBA00022527"/>
    </source>
</evidence>
<feature type="compositionally biased region" description="Basic and acidic residues" evidence="9">
    <location>
        <begin position="890"/>
        <end position="911"/>
    </location>
</feature>
<feature type="compositionally biased region" description="Polar residues" evidence="9">
    <location>
        <begin position="912"/>
        <end position="943"/>
    </location>
</feature>
<evidence type="ECO:0000256" key="3">
    <source>
        <dbReference type="ARBA" id="ARBA00022679"/>
    </source>
</evidence>
<protein>
    <recommendedName>
        <fullName evidence="1">non-specific serine/threonine protein kinase</fullName>
        <ecNumber evidence="1">2.7.11.1</ecNumber>
    </recommendedName>
</protein>
<dbReference type="GO" id="GO:0000147">
    <property type="term" value="P:actin cortical patch assembly"/>
    <property type="evidence" value="ECO:0007669"/>
    <property type="project" value="TreeGrafter"/>
</dbReference>
<dbReference type="SMART" id="SM00220">
    <property type="entry name" value="S_TKc"/>
    <property type="match status" value="1"/>
</dbReference>
<keyword evidence="5" id="KW-0418">Kinase</keyword>
<feature type="compositionally biased region" description="Low complexity" evidence="9">
    <location>
        <begin position="778"/>
        <end position="788"/>
    </location>
</feature>
<evidence type="ECO:0000256" key="5">
    <source>
        <dbReference type="ARBA" id="ARBA00022777"/>
    </source>
</evidence>
<feature type="region of interest" description="Disordered" evidence="9">
    <location>
        <begin position="1139"/>
        <end position="1191"/>
    </location>
</feature>
<dbReference type="AlphaFoldDB" id="A0A0F7SGY1"/>
<organism evidence="11">
    <name type="scientific">Phaffia rhodozyma</name>
    <name type="common">Yeast</name>
    <name type="synonym">Xanthophyllomyces dendrorhous</name>
    <dbReference type="NCBI Taxonomy" id="264483"/>
    <lineage>
        <taxon>Eukaryota</taxon>
        <taxon>Fungi</taxon>
        <taxon>Dikarya</taxon>
        <taxon>Basidiomycota</taxon>
        <taxon>Agaricomycotina</taxon>
        <taxon>Tremellomycetes</taxon>
        <taxon>Cystofilobasidiales</taxon>
        <taxon>Mrakiaceae</taxon>
        <taxon>Phaffia</taxon>
    </lineage>
</organism>
<sequence length="1191" mass="128691">MNTNFVQQQPSHQFQHQSQHAYGYQLPPTQPHRQQPQFSQAPQPVQKGTLSPGQKMTVGKIHVVVEKYLSEGGFAHVYLVKTQEPINGTDRHVLKRVAVREKSLLEEVRKEVEVMKLLRGHPNIVNLLDADAFHLADGSHEVLILMEFCSGGGIIDLMNSRLQTRLTEPEILQIFVDVCEGVAKMHSIDPAPLVHRDLKIENILQAGENTFKICDFGSVCTPRAPPRNVQEMRELEIEIGTHTTLQYRAPEMVDVYQRRPIDEKADIWALGILLYKLAYYTTPFEAQGPLAILNVQYRIPSFPVYSNQLNLLIGSMLQEHSIQRPSAVQLLKTVHALRGTRSLLAYKEPKSSQPKIDEPNLYDVISSVPSSTPAPSAGLNITPMRRGRPTRGDNVSSPAKTSAPSHSKPSGPLTPTEASGIPTSIPKSSFVPTSSFSSTFVSAPIRSEPELEGTPPPLPPRNSSGTSNEENKKEPRVDQKFDGFEDSFDAGLKIESIPIQLASNPQSKQRQSTTQSFSLSDELQQPKSSSTNFAPAAAASPDAVTQPLISRDITSSPSFDERYPSIESLDIQSSSSFSEIASSVTKSGLNSREYSFPSSLLQPSRESLPVILSSSPGPISPSSSFGGDFIPHSGRHLTGGIEKTFEGDKKIVLAPPQIRSAQVTGIAFTEDHSAGPSVGSVISRAKPGGPRETRSGSRSQSGLNPNGMKVAKALSNLTGDGSVNEKENPSELGLDKERKNGPKEVEESTLQKNKINVVDGGKTFSQKKNTDWLTGDDVSPSPSLLVSPTIPPNNGPPKPNVAPKPTSFNRPSSTSSSYAPIPTIEKPSLPVTSPKPQTLPSISPSAAFKPPPVSTTTKPFRPPTLSTPSQTSSILSDQWSPLEAARAKFKKEEKSNEDVIERPDSLTRREPSTTLDSLAKQSSSSLPNNGSNDSKSKPISGSASLKADVKSMYSSRGVSSSVPYGFNSAQPRKLPTIDSESASAFLRGSTARSVTDRDDRGTGLGIRTRPQSMYVDSSSLKANKGHVSSPSLSNSNSGPSSKPTSSKDSSRPVSMLPDSSKYENENKKEKELKTIAAPVPQRRSSQSHKMVQSIEGSISAAPVQPSSTQSFVRLSNISRAAASTVGSDGTGTHVAPLKKALKPVTPENTGGANAPDVVKSRSYRVETNQEEPTSEKKSVQDMINRWNQVPR</sequence>
<accession>A0A0F7SGY1</accession>
<feature type="region of interest" description="Disordered" evidence="9">
    <location>
        <begin position="446"/>
        <end position="483"/>
    </location>
</feature>
<feature type="compositionally biased region" description="Basic and acidic residues" evidence="9">
    <location>
        <begin position="469"/>
        <end position="483"/>
    </location>
</feature>
<name>A0A0F7SGY1_PHARH</name>
<dbReference type="PANTHER" id="PTHR22967:SF57">
    <property type="entry name" value="AUXILIN, ISOFORM A-RELATED"/>
    <property type="match status" value="1"/>
</dbReference>
<dbReference type="PANTHER" id="PTHR22967">
    <property type="entry name" value="SERINE/THREONINE PROTEIN KINASE"/>
    <property type="match status" value="1"/>
</dbReference>
<feature type="compositionally biased region" description="Polar residues" evidence="9">
    <location>
        <begin position="393"/>
        <end position="408"/>
    </location>
</feature>
<evidence type="ECO:0000256" key="7">
    <source>
        <dbReference type="ARBA" id="ARBA00047899"/>
    </source>
</evidence>
<feature type="region of interest" description="Disordered" evidence="9">
    <location>
        <begin position="348"/>
        <end position="433"/>
    </location>
</feature>
<feature type="compositionally biased region" description="Basic and acidic residues" evidence="9">
    <location>
        <begin position="1060"/>
        <end position="1073"/>
    </location>
</feature>
<keyword evidence="2" id="KW-0723">Serine/threonine-protein kinase</keyword>
<dbReference type="GO" id="GO:0007015">
    <property type="term" value="P:actin filament organization"/>
    <property type="evidence" value="ECO:0007669"/>
    <property type="project" value="TreeGrafter"/>
</dbReference>
<comment type="catalytic activity">
    <reaction evidence="7">
        <text>L-threonyl-[protein] + ATP = O-phospho-L-threonyl-[protein] + ADP + H(+)</text>
        <dbReference type="Rhea" id="RHEA:46608"/>
        <dbReference type="Rhea" id="RHEA-COMP:11060"/>
        <dbReference type="Rhea" id="RHEA-COMP:11605"/>
        <dbReference type="ChEBI" id="CHEBI:15378"/>
        <dbReference type="ChEBI" id="CHEBI:30013"/>
        <dbReference type="ChEBI" id="CHEBI:30616"/>
        <dbReference type="ChEBI" id="CHEBI:61977"/>
        <dbReference type="ChEBI" id="CHEBI:456216"/>
        <dbReference type="EC" id="2.7.11.1"/>
    </reaction>
</comment>
<feature type="domain" description="Protein kinase" evidence="10">
    <location>
        <begin position="63"/>
        <end position="338"/>
    </location>
</feature>